<dbReference type="PROSITE" id="PS50109">
    <property type="entry name" value="HIS_KIN"/>
    <property type="match status" value="1"/>
</dbReference>
<name>A0ABV1GQZ1_9FIRM</name>
<dbReference type="Proteomes" id="UP001480973">
    <property type="component" value="Unassembled WGS sequence"/>
</dbReference>
<sequence length="448" mass="49912">MGLKKRINIQYMLLTLLAIIATVAISSVVFYELIKKEVVGDLKTYTDLMVDSDAWKIVTDPDNNSMESALQNNNSHLRITFVDASGKALYDTNADVGYMENHRKRPEIAKAFEDGSGEAIRKSETMGKSAFYYAVRLDNGCVLRVSKEVSSLTSVIAKAVPVMLVLCVNLFILCVILSNFLTKSIVGPIERLAGNLDASDSIKVYKELVPFVTTIRKQHEDIMRNANMRQEFTANVSHELKTPLTSISGYSELIESGMASDGDVVRFAAEIHKSSNRLLTLINDIIRLSELDVTVREDIFENVNLYEIAESCVDMLQMSADKHNVTLSIKGSNRTVKANRQMMDELIYNLCDNAIRYNNPGGKVEVTVDEDNGKTFVEVKDNGIGIPKEHQERIFERFYRVDKSRSKSTGGTGLGLAIVKHIVAKHPNAELKLESEVGKGTTIRVVFN</sequence>
<feature type="transmembrane region" description="Helical" evidence="8">
    <location>
        <begin position="159"/>
        <end position="181"/>
    </location>
</feature>
<evidence type="ECO:0000256" key="6">
    <source>
        <dbReference type="ARBA" id="ARBA00022777"/>
    </source>
</evidence>
<evidence type="ECO:0000256" key="8">
    <source>
        <dbReference type="SAM" id="Phobius"/>
    </source>
</evidence>
<dbReference type="PRINTS" id="PR00344">
    <property type="entry name" value="BCTRLSENSOR"/>
</dbReference>
<evidence type="ECO:0000256" key="7">
    <source>
        <dbReference type="ARBA" id="ARBA00023012"/>
    </source>
</evidence>
<evidence type="ECO:0000313" key="10">
    <source>
        <dbReference type="EMBL" id="MEQ2535929.1"/>
    </source>
</evidence>
<reference evidence="10 11" key="1">
    <citation type="submission" date="2024-03" db="EMBL/GenBank/DDBJ databases">
        <title>Human intestinal bacterial collection.</title>
        <authorList>
            <person name="Pauvert C."/>
            <person name="Hitch T.C.A."/>
            <person name="Clavel T."/>
        </authorList>
    </citation>
    <scope>NUCLEOTIDE SEQUENCE [LARGE SCALE GENOMIC DNA]</scope>
    <source>
        <strain evidence="10 11">CLA-JM-H10</strain>
    </source>
</reference>
<dbReference type="GO" id="GO:0005524">
    <property type="term" value="F:ATP binding"/>
    <property type="evidence" value="ECO:0007669"/>
    <property type="project" value="UniProtKB-KW"/>
</dbReference>
<dbReference type="InterPro" id="IPR005467">
    <property type="entry name" value="His_kinase_dom"/>
</dbReference>
<keyword evidence="7" id="KW-0902">Two-component regulatory system</keyword>
<feature type="domain" description="Histidine kinase" evidence="9">
    <location>
        <begin position="235"/>
        <end position="448"/>
    </location>
</feature>
<keyword evidence="8" id="KW-0472">Membrane</keyword>
<dbReference type="InterPro" id="IPR003661">
    <property type="entry name" value="HisK_dim/P_dom"/>
</dbReference>
<evidence type="ECO:0000256" key="3">
    <source>
        <dbReference type="ARBA" id="ARBA00012438"/>
    </source>
</evidence>
<keyword evidence="5" id="KW-0808">Transferase</keyword>
<proteinExistence type="predicted"/>
<dbReference type="SUPFAM" id="SSF55874">
    <property type="entry name" value="ATPase domain of HSP90 chaperone/DNA topoisomerase II/histidine kinase"/>
    <property type="match status" value="1"/>
</dbReference>
<dbReference type="SUPFAM" id="SSF47384">
    <property type="entry name" value="Homodimeric domain of signal transducing histidine kinase"/>
    <property type="match status" value="1"/>
</dbReference>
<dbReference type="PANTHER" id="PTHR45453:SF1">
    <property type="entry name" value="PHOSPHATE REGULON SENSOR PROTEIN PHOR"/>
    <property type="match status" value="1"/>
</dbReference>
<dbReference type="Gene3D" id="1.10.287.130">
    <property type="match status" value="1"/>
</dbReference>
<dbReference type="InterPro" id="IPR004358">
    <property type="entry name" value="Sig_transdc_His_kin-like_C"/>
</dbReference>
<keyword evidence="4" id="KW-0597">Phosphoprotein</keyword>
<dbReference type="EC" id="2.7.13.3" evidence="3"/>
<dbReference type="Pfam" id="PF02518">
    <property type="entry name" value="HATPase_c"/>
    <property type="match status" value="1"/>
</dbReference>
<keyword evidence="10" id="KW-0067">ATP-binding</keyword>
<comment type="caution">
    <text evidence="10">The sequence shown here is derived from an EMBL/GenBank/DDBJ whole genome shotgun (WGS) entry which is preliminary data.</text>
</comment>
<organism evidence="10 11">
    <name type="scientific">Lachnospira intestinalis</name>
    <dbReference type="NCBI Taxonomy" id="3133158"/>
    <lineage>
        <taxon>Bacteria</taxon>
        <taxon>Bacillati</taxon>
        <taxon>Bacillota</taxon>
        <taxon>Clostridia</taxon>
        <taxon>Lachnospirales</taxon>
        <taxon>Lachnospiraceae</taxon>
        <taxon>Lachnospira</taxon>
    </lineage>
</organism>
<keyword evidence="11" id="KW-1185">Reference proteome</keyword>
<dbReference type="EMBL" id="JBBMES010000017">
    <property type="protein sequence ID" value="MEQ2535929.1"/>
    <property type="molecule type" value="Genomic_DNA"/>
</dbReference>
<evidence type="ECO:0000259" key="9">
    <source>
        <dbReference type="PROSITE" id="PS50109"/>
    </source>
</evidence>
<protein>
    <recommendedName>
        <fullName evidence="3">histidine kinase</fullName>
        <ecNumber evidence="3">2.7.13.3</ecNumber>
    </recommendedName>
</protein>
<dbReference type="InterPro" id="IPR036890">
    <property type="entry name" value="HATPase_C_sf"/>
</dbReference>
<dbReference type="Gene3D" id="3.30.565.10">
    <property type="entry name" value="Histidine kinase-like ATPase, C-terminal domain"/>
    <property type="match status" value="1"/>
</dbReference>
<comment type="subcellular location">
    <subcellularLocation>
        <location evidence="2">Membrane</location>
    </subcellularLocation>
</comment>
<keyword evidence="8" id="KW-1133">Transmembrane helix</keyword>
<dbReference type="CDD" id="cd00082">
    <property type="entry name" value="HisKA"/>
    <property type="match status" value="1"/>
</dbReference>
<feature type="transmembrane region" description="Helical" evidence="8">
    <location>
        <begin position="12"/>
        <end position="34"/>
    </location>
</feature>
<keyword evidence="8" id="KW-0812">Transmembrane</keyword>
<keyword evidence="10" id="KW-0547">Nucleotide-binding</keyword>
<dbReference type="Pfam" id="PF00512">
    <property type="entry name" value="HisKA"/>
    <property type="match status" value="1"/>
</dbReference>
<dbReference type="CDD" id="cd00075">
    <property type="entry name" value="HATPase"/>
    <property type="match status" value="1"/>
</dbReference>
<evidence type="ECO:0000256" key="1">
    <source>
        <dbReference type="ARBA" id="ARBA00000085"/>
    </source>
</evidence>
<keyword evidence="6" id="KW-0418">Kinase</keyword>
<dbReference type="SMART" id="SM00388">
    <property type="entry name" value="HisKA"/>
    <property type="match status" value="1"/>
</dbReference>
<gene>
    <name evidence="10" type="ORF">WMO38_12515</name>
</gene>
<dbReference type="PANTHER" id="PTHR45453">
    <property type="entry name" value="PHOSPHATE REGULON SENSOR PROTEIN PHOR"/>
    <property type="match status" value="1"/>
</dbReference>
<dbReference type="SMART" id="SM00387">
    <property type="entry name" value="HATPase_c"/>
    <property type="match status" value="1"/>
</dbReference>
<evidence type="ECO:0000256" key="4">
    <source>
        <dbReference type="ARBA" id="ARBA00022553"/>
    </source>
</evidence>
<evidence type="ECO:0000313" key="11">
    <source>
        <dbReference type="Proteomes" id="UP001480973"/>
    </source>
</evidence>
<evidence type="ECO:0000256" key="2">
    <source>
        <dbReference type="ARBA" id="ARBA00004370"/>
    </source>
</evidence>
<dbReference type="InterPro" id="IPR036097">
    <property type="entry name" value="HisK_dim/P_sf"/>
</dbReference>
<comment type="catalytic activity">
    <reaction evidence="1">
        <text>ATP + protein L-histidine = ADP + protein N-phospho-L-histidine.</text>
        <dbReference type="EC" id="2.7.13.3"/>
    </reaction>
</comment>
<evidence type="ECO:0000256" key="5">
    <source>
        <dbReference type="ARBA" id="ARBA00022679"/>
    </source>
</evidence>
<dbReference type="InterPro" id="IPR050351">
    <property type="entry name" value="BphY/WalK/GraS-like"/>
</dbReference>
<dbReference type="InterPro" id="IPR003594">
    <property type="entry name" value="HATPase_dom"/>
</dbReference>
<accession>A0ABV1GQZ1</accession>